<organism evidence="2 3">
    <name type="scientific">Rhizobium grahamii CCGE 502</name>
    <dbReference type="NCBI Taxonomy" id="990285"/>
    <lineage>
        <taxon>Bacteria</taxon>
        <taxon>Pseudomonadati</taxon>
        <taxon>Pseudomonadota</taxon>
        <taxon>Alphaproteobacteria</taxon>
        <taxon>Hyphomicrobiales</taxon>
        <taxon>Rhizobiaceae</taxon>
        <taxon>Rhizobium/Agrobacterium group</taxon>
        <taxon>Rhizobium</taxon>
    </lineage>
</organism>
<dbReference type="EMBL" id="AEYE02000017">
    <property type="protein sequence ID" value="EPE97086.1"/>
    <property type="molecule type" value="Genomic_DNA"/>
</dbReference>
<comment type="caution">
    <text evidence="2">The sequence shown here is derived from an EMBL/GenBank/DDBJ whole genome shotgun (WGS) entry which is preliminary data.</text>
</comment>
<dbReference type="InterPro" id="IPR009553">
    <property type="entry name" value="DUF1173"/>
</dbReference>
<evidence type="ECO:0000313" key="2">
    <source>
        <dbReference type="EMBL" id="EPE97086.1"/>
    </source>
</evidence>
<accession>S3HV85</accession>
<sequence length="85" mass="9117">MLPTPLLRSSKPQQDKPKGWKRDCPSIITCKTSHLMMIATIASGAAGVVTVNEIALMSVSEQWLPIESATSDCSSKGSPACERNQ</sequence>
<dbReference type="HOGENOM" id="CLU_2510360_0_0_5"/>
<dbReference type="AlphaFoldDB" id="S3HV85"/>
<proteinExistence type="predicted"/>
<protein>
    <submittedName>
        <fullName evidence="2">Uncharacterized protein</fullName>
    </submittedName>
</protein>
<name>S3HV85_9HYPH</name>
<gene>
    <name evidence="2" type="ORF">RGCCGE502_17020</name>
</gene>
<keyword evidence="3" id="KW-1185">Reference proteome</keyword>
<dbReference type="Pfam" id="PF06666">
    <property type="entry name" value="DUF1173"/>
    <property type="match status" value="1"/>
</dbReference>
<evidence type="ECO:0000313" key="3">
    <source>
        <dbReference type="Proteomes" id="UP000014411"/>
    </source>
</evidence>
<reference evidence="2 3" key="1">
    <citation type="journal article" date="2012" name="J. Bacteriol.">
        <title>Genome sequence of Rhizobium grahamii CCGE502, a broad-host-range symbiont with low nodulation competitiveness in Phaseolus vulgaris.</title>
        <authorList>
            <person name="Althabegoiti M.J."/>
            <person name="Lozano L."/>
            <person name="Torres-Tejerizo G."/>
            <person name="Ormeno-Orrillo E."/>
            <person name="Rogel M.A."/>
            <person name="Gonzalez V."/>
            <person name="Martinez-Romero E."/>
        </authorList>
    </citation>
    <scope>NUCLEOTIDE SEQUENCE [LARGE SCALE GENOMIC DNA]</scope>
    <source>
        <strain evidence="2 3">CCGE 502</strain>
    </source>
</reference>
<feature type="region of interest" description="Disordered" evidence="1">
    <location>
        <begin position="1"/>
        <end position="21"/>
    </location>
</feature>
<dbReference type="Proteomes" id="UP000014411">
    <property type="component" value="Unassembled WGS sequence"/>
</dbReference>
<evidence type="ECO:0000256" key="1">
    <source>
        <dbReference type="SAM" id="MobiDB-lite"/>
    </source>
</evidence>